<accession>A0A1P8WED9</accession>
<organism evidence="1 2">
    <name type="scientific">Fuerstiella marisgermanici</name>
    <dbReference type="NCBI Taxonomy" id="1891926"/>
    <lineage>
        <taxon>Bacteria</taxon>
        <taxon>Pseudomonadati</taxon>
        <taxon>Planctomycetota</taxon>
        <taxon>Planctomycetia</taxon>
        <taxon>Planctomycetales</taxon>
        <taxon>Planctomycetaceae</taxon>
        <taxon>Fuerstiella</taxon>
    </lineage>
</organism>
<name>A0A1P8WED9_9PLAN</name>
<dbReference type="Proteomes" id="UP000187735">
    <property type="component" value="Chromosome"/>
</dbReference>
<gene>
    <name evidence="1" type="ORF">Fuma_02046</name>
</gene>
<evidence type="ECO:0000313" key="2">
    <source>
        <dbReference type="Proteomes" id="UP000187735"/>
    </source>
</evidence>
<protein>
    <submittedName>
        <fullName evidence="1">Uncharacterized protein</fullName>
    </submittedName>
</protein>
<dbReference type="KEGG" id="fmr:Fuma_02046"/>
<sequence length="55" mass="6372">MVGIRCKVGENLMKVGKTRCPSYDLAKIDERIRYFDWHDCNDSDDALVSSNYSQQ</sequence>
<dbReference type="EMBL" id="CP017641">
    <property type="protein sequence ID" value="APZ92435.1"/>
    <property type="molecule type" value="Genomic_DNA"/>
</dbReference>
<dbReference type="AlphaFoldDB" id="A0A1P8WED9"/>
<proteinExistence type="predicted"/>
<dbReference type="STRING" id="1891926.Fuma_02046"/>
<reference evidence="1 2" key="1">
    <citation type="journal article" date="2016" name="Front. Microbiol.">
        <title>Fuerstia marisgermanicae gen. nov., sp. nov., an Unusual Member of the Phylum Planctomycetes from the German Wadden Sea.</title>
        <authorList>
            <person name="Kohn T."/>
            <person name="Heuer A."/>
            <person name="Jogler M."/>
            <person name="Vollmers J."/>
            <person name="Boedeker C."/>
            <person name="Bunk B."/>
            <person name="Rast P."/>
            <person name="Borchert D."/>
            <person name="Glockner I."/>
            <person name="Freese H.M."/>
            <person name="Klenk H.P."/>
            <person name="Overmann J."/>
            <person name="Kaster A.K."/>
            <person name="Rohde M."/>
            <person name="Wiegand S."/>
            <person name="Jogler C."/>
        </authorList>
    </citation>
    <scope>NUCLEOTIDE SEQUENCE [LARGE SCALE GENOMIC DNA]</scope>
    <source>
        <strain evidence="1 2">NH11</strain>
    </source>
</reference>
<evidence type="ECO:0000313" key="1">
    <source>
        <dbReference type="EMBL" id="APZ92435.1"/>
    </source>
</evidence>
<keyword evidence="2" id="KW-1185">Reference proteome</keyword>